<evidence type="ECO:0000313" key="2">
    <source>
        <dbReference type="Proteomes" id="UP000028643"/>
    </source>
</evidence>
<dbReference type="InterPro" id="IPR019697">
    <property type="entry name" value="Phage_HP1_Orf28"/>
</dbReference>
<dbReference type="RefSeq" id="WP_047576585.1">
    <property type="nucleotide sequence ID" value="NZ_JPQT01000112.1"/>
</dbReference>
<gene>
    <name evidence="1" type="ORF">IV02_17675</name>
</gene>
<evidence type="ECO:0008006" key="3">
    <source>
        <dbReference type="Google" id="ProtNLM"/>
    </source>
</evidence>
<organism evidence="1 2">
    <name type="scientific">Pseudomonas syringae</name>
    <dbReference type="NCBI Taxonomy" id="317"/>
    <lineage>
        <taxon>Bacteria</taxon>
        <taxon>Pseudomonadati</taxon>
        <taxon>Pseudomonadota</taxon>
        <taxon>Gammaproteobacteria</taxon>
        <taxon>Pseudomonadales</taxon>
        <taxon>Pseudomonadaceae</taxon>
        <taxon>Pseudomonas</taxon>
    </lineage>
</organism>
<accession>A0A085V496</accession>
<sequence>MTESVYVDLLIQDNDFALDASNQPVPVEDRACIAQDIGHMIRESGLLVTLVAERNRLKQRDCIQQLELLVENDIRLVPGTAKITELAAGQYLVTAKTLQFGSIEVTL</sequence>
<proteinExistence type="predicted"/>
<protein>
    <recommendedName>
        <fullName evidence="3">Phage protein</fullName>
    </recommendedName>
</protein>
<dbReference type="Proteomes" id="UP000028643">
    <property type="component" value="Unassembled WGS sequence"/>
</dbReference>
<name>A0A085V496_PSESX</name>
<comment type="caution">
    <text evidence="1">The sequence shown here is derived from an EMBL/GenBank/DDBJ whole genome shotgun (WGS) entry which is preliminary data.</text>
</comment>
<dbReference type="AlphaFoldDB" id="A0A085V496"/>
<evidence type="ECO:0000313" key="1">
    <source>
        <dbReference type="EMBL" id="KFE50259.1"/>
    </source>
</evidence>
<dbReference type="EMBL" id="JPQT01000112">
    <property type="protein sequence ID" value="KFE50259.1"/>
    <property type="molecule type" value="Genomic_DNA"/>
</dbReference>
<dbReference type="Pfam" id="PF10761">
    <property type="entry name" value="DUF2590"/>
    <property type="match status" value="1"/>
</dbReference>
<reference evidence="1 2" key="1">
    <citation type="submission" date="2014-07" db="EMBL/GenBank/DDBJ databases">
        <title>Draft Genome Sequences of Environmental Pseudomonas syringae strains.</title>
        <authorList>
            <person name="Baltrus D.A."/>
            <person name="Berge O."/>
            <person name="Morris C."/>
        </authorList>
    </citation>
    <scope>NUCLEOTIDE SEQUENCE [LARGE SCALE GENOMIC DNA]</scope>
    <source>
        <strain evidence="1 2">CEB003</strain>
    </source>
</reference>
<dbReference type="PATRIC" id="fig|317.174.peg.3610"/>